<evidence type="ECO:0000313" key="2">
    <source>
        <dbReference type="Proteomes" id="UP000256964"/>
    </source>
</evidence>
<sequence length="178" mass="19065">MATAFHNSLMPNDVSDYPTRTTLRRRPGMHSTPAAVSLFTSCSSPLSFLPKYDFCTWARPNLSSLGFTAASLSPTSLLDSADPPCFVFYALPVCVSLGPGTGVYHGETTDRNGAYEMSTHVHVSGDTWLAPGGGSCCSPTHVGPSLIRNEQRLHVLKNSGLVMLSQVLSSFRTPPCPD</sequence>
<dbReference type="EMBL" id="KZ857499">
    <property type="protein sequence ID" value="RDX41877.1"/>
    <property type="molecule type" value="Genomic_DNA"/>
</dbReference>
<keyword evidence="2" id="KW-1185">Reference proteome</keyword>
<evidence type="ECO:0000313" key="1">
    <source>
        <dbReference type="EMBL" id="RDX41877.1"/>
    </source>
</evidence>
<name>A0A371CNS7_9APHY</name>
<accession>A0A371CNS7</accession>
<gene>
    <name evidence="1" type="ORF">OH76DRAFT_177398</name>
</gene>
<reference evidence="1 2" key="1">
    <citation type="journal article" date="2018" name="Biotechnol. Biofuels">
        <title>Integrative visual omics of the white-rot fungus Polyporus brumalis exposes the biotechnological potential of its oxidative enzymes for delignifying raw plant biomass.</title>
        <authorList>
            <person name="Miyauchi S."/>
            <person name="Rancon A."/>
            <person name="Drula E."/>
            <person name="Hage H."/>
            <person name="Chaduli D."/>
            <person name="Favel A."/>
            <person name="Grisel S."/>
            <person name="Henrissat B."/>
            <person name="Herpoel-Gimbert I."/>
            <person name="Ruiz-Duenas F.J."/>
            <person name="Chevret D."/>
            <person name="Hainaut M."/>
            <person name="Lin J."/>
            <person name="Wang M."/>
            <person name="Pangilinan J."/>
            <person name="Lipzen A."/>
            <person name="Lesage-Meessen L."/>
            <person name="Navarro D."/>
            <person name="Riley R."/>
            <person name="Grigoriev I.V."/>
            <person name="Zhou S."/>
            <person name="Raouche S."/>
            <person name="Rosso M.N."/>
        </authorList>
    </citation>
    <scope>NUCLEOTIDE SEQUENCE [LARGE SCALE GENOMIC DNA]</scope>
    <source>
        <strain evidence="1 2">BRFM 1820</strain>
    </source>
</reference>
<proteinExistence type="predicted"/>
<dbReference type="Proteomes" id="UP000256964">
    <property type="component" value="Unassembled WGS sequence"/>
</dbReference>
<organism evidence="1 2">
    <name type="scientific">Lentinus brumalis</name>
    <dbReference type="NCBI Taxonomy" id="2498619"/>
    <lineage>
        <taxon>Eukaryota</taxon>
        <taxon>Fungi</taxon>
        <taxon>Dikarya</taxon>
        <taxon>Basidiomycota</taxon>
        <taxon>Agaricomycotina</taxon>
        <taxon>Agaricomycetes</taxon>
        <taxon>Polyporales</taxon>
        <taxon>Polyporaceae</taxon>
        <taxon>Lentinus</taxon>
    </lineage>
</organism>
<protein>
    <submittedName>
        <fullName evidence="1">Uncharacterized protein</fullName>
    </submittedName>
</protein>
<dbReference type="AlphaFoldDB" id="A0A371CNS7"/>